<dbReference type="OrthoDB" id="10254310at2759"/>
<dbReference type="InterPro" id="IPR011989">
    <property type="entry name" value="ARM-like"/>
</dbReference>
<keyword evidence="5" id="KW-0472">Membrane</keyword>
<comment type="subcellular location">
    <subcellularLocation>
        <location evidence="1">Endomembrane system</location>
    </subcellularLocation>
</comment>
<keyword evidence="9" id="KW-1185">Reference proteome</keyword>
<dbReference type="Pfam" id="PF01602">
    <property type="entry name" value="Adaptin_N"/>
    <property type="match status" value="1"/>
</dbReference>
<evidence type="ECO:0000256" key="2">
    <source>
        <dbReference type="ARBA" id="ARBA00006613"/>
    </source>
</evidence>
<dbReference type="GO" id="GO:0006886">
    <property type="term" value="P:intracellular protein transport"/>
    <property type="evidence" value="ECO:0007669"/>
    <property type="project" value="InterPro"/>
</dbReference>
<dbReference type="InterPro" id="IPR026739">
    <property type="entry name" value="AP_beta"/>
</dbReference>
<gene>
    <name evidence="8" type="ORF">M427DRAFT_147689</name>
</gene>
<evidence type="ECO:0000256" key="1">
    <source>
        <dbReference type="ARBA" id="ARBA00004308"/>
    </source>
</evidence>
<dbReference type="InterPro" id="IPR016024">
    <property type="entry name" value="ARM-type_fold"/>
</dbReference>
<feature type="compositionally biased region" description="Polar residues" evidence="6">
    <location>
        <begin position="730"/>
        <end position="760"/>
    </location>
</feature>
<organism evidence="8 9">
    <name type="scientific">Gonapodya prolifera (strain JEL478)</name>
    <name type="common">Monoblepharis prolifera</name>
    <dbReference type="NCBI Taxonomy" id="1344416"/>
    <lineage>
        <taxon>Eukaryota</taxon>
        <taxon>Fungi</taxon>
        <taxon>Fungi incertae sedis</taxon>
        <taxon>Chytridiomycota</taxon>
        <taxon>Chytridiomycota incertae sedis</taxon>
        <taxon>Monoblepharidomycetes</taxon>
        <taxon>Monoblepharidales</taxon>
        <taxon>Gonapodyaceae</taxon>
        <taxon>Gonapodya</taxon>
    </lineage>
</organism>
<keyword evidence="4" id="KW-0653">Protein transport</keyword>
<proteinExistence type="inferred from homology"/>
<dbReference type="Proteomes" id="UP000070544">
    <property type="component" value="Unassembled WGS sequence"/>
</dbReference>
<keyword evidence="3" id="KW-0813">Transport</keyword>
<dbReference type="AlphaFoldDB" id="A0A139A4C5"/>
<feature type="region of interest" description="Disordered" evidence="6">
    <location>
        <begin position="719"/>
        <end position="786"/>
    </location>
</feature>
<feature type="compositionally biased region" description="Polar residues" evidence="6">
    <location>
        <begin position="770"/>
        <end position="783"/>
    </location>
</feature>
<evidence type="ECO:0000259" key="7">
    <source>
        <dbReference type="Pfam" id="PF01602"/>
    </source>
</evidence>
<dbReference type="GO" id="GO:0016192">
    <property type="term" value="P:vesicle-mediated transport"/>
    <property type="evidence" value="ECO:0007669"/>
    <property type="project" value="InterPro"/>
</dbReference>
<dbReference type="GO" id="GO:0030117">
    <property type="term" value="C:membrane coat"/>
    <property type="evidence" value="ECO:0007669"/>
    <property type="project" value="InterPro"/>
</dbReference>
<dbReference type="OMA" id="TRIVAMI"/>
<dbReference type="SUPFAM" id="SSF48371">
    <property type="entry name" value="ARM repeat"/>
    <property type="match status" value="1"/>
</dbReference>
<feature type="region of interest" description="Disordered" evidence="6">
    <location>
        <begin position="810"/>
        <end position="868"/>
    </location>
</feature>
<feature type="compositionally biased region" description="Acidic residues" evidence="6">
    <location>
        <begin position="823"/>
        <end position="860"/>
    </location>
</feature>
<reference evidence="8 9" key="1">
    <citation type="journal article" date="2015" name="Genome Biol. Evol.">
        <title>Phylogenomic analyses indicate that early fungi evolved digesting cell walls of algal ancestors of land plants.</title>
        <authorList>
            <person name="Chang Y."/>
            <person name="Wang S."/>
            <person name="Sekimoto S."/>
            <person name="Aerts A.L."/>
            <person name="Choi C."/>
            <person name="Clum A."/>
            <person name="LaButti K.M."/>
            <person name="Lindquist E.A."/>
            <person name="Yee Ngan C."/>
            <person name="Ohm R.A."/>
            <person name="Salamov A.A."/>
            <person name="Grigoriev I.V."/>
            <person name="Spatafora J.W."/>
            <person name="Berbee M.L."/>
        </authorList>
    </citation>
    <scope>NUCLEOTIDE SEQUENCE [LARGE SCALE GENOMIC DNA]</scope>
    <source>
        <strain evidence="8 9">JEL478</strain>
    </source>
</reference>
<name>A0A139A4C5_GONPJ</name>
<dbReference type="GO" id="GO:0012505">
    <property type="term" value="C:endomembrane system"/>
    <property type="evidence" value="ECO:0007669"/>
    <property type="project" value="UniProtKB-SubCell"/>
</dbReference>
<dbReference type="PANTHER" id="PTHR11134">
    <property type="entry name" value="ADAPTOR COMPLEX SUBUNIT BETA FAMILY MEMBER"/>
    <property type="match status" value="1"/>
</dbReference>
<evidence type="ECO:0000313" key="8">
    <source>
        <dbReference type="EMBL" id="KXS11652.1"/>
    </source>
</evidence>
<evidence type="ECO:0000256" key="4">
    <source>
        <dbReference type="ARBA" id="ARBA00022927"/>
    </source>
</evidence>
<sequence length="868" mass="94441">MESYLARFTSKLSVDVLANARPALFYAGGTSDDSTSDIRAKLDSKFEQDKLDALRKIVHEIVVKNRDMSDLFPDIVKTVTSTNPQIRRLVSICIARYAEREQDLALLSVNTFQKELSDKSPLVRYNALRAMSAIKVPVIAPIVMLAIRKALTDLSPHVRRGGLLAIPKCHALDATQQSALLDLLLPSLYTDTNPTVTSAALYALRSMAPTRDDLLHPAFRRLARMVPDMDEWGQIETLEALTFYARRQFGDPDSGVVADADTPTPTPGPDLAATLPTSMDPDLRLLLTTTQPLLRARNAGVTICAISLHLALLPRSHRALVARPAAALVRACKGSREMQTVALRACFEVAKRAPGSFGGMHRGFYVYPLEGEGVWKWKLRMVVEAVDPDNGAEVVEELGWYVVGRDRTLAKEAVAVLGEIATKIPSVADRVIAKLMDLVASRDDEIAAASIDALRPLLSLHPYAPHIRRLASLLEGDSATGRLPLHDPSACASVLWLVGEYSHLVPRTAPDVLRVWAKAFPLLGKGGVARPVERDGEVPGADEEQDEEPSRDETEASRMLKLQVLTLAAKLAVASFVGGPTSAVTGDGIGEESLSHAERSKVRQQVGLLFRYVTEMARYDLDYDVRDRGRFLKGLVLEKMPGAEAPVSLDANGETTAKLGELLGDRMTSIMFGNRGGKEGIKKSPQQWFEMRLDGKIYALSSIAIISTAVRDLEPLPDFPAIPTDPAVRSGQSDDPWTRNSSSSEAQYNIQAPSPTQSRNAALGGKSAPASGTTEVKATSSLVGSRASDTGAVWNGVSLAAKTPVDLDAWFEDDVPLPAQQIESEEDEDEDDDESDEEDVEETEDSEEETDDVDESEDESTGILHEQN</sequence>
<feature type="region of interest" description="Disordered" evidence="6">
    <location>
        <begin position="531"/>
        <end position="556"/>
    </location>
</feature>
<feature type="domain" description="Clathrin/coatomer adaptor adaptin-like N-terminal" evidence="7">
    <location>
        <begin position="36"/>
        <end position="520"/>
    </location>
</feature>
<feature type="compositionally biased region" description="Acidic residues" evidence="6">
    <location>
        <begin position="540"/>
        <end position="550"/>
    </location>
</feature>
<evidence type="ECO:0000256" key="3">
    <source>
        <dbReference type="ARBA" id="ARBA00022448"/>
    </source>
</evidence>
<evidence type="ECO:0000256" key="5">
    <source>
        <dbReference type="ARBA" id="ARBA00023136"/>
    </source>
</evidence>
<evidence type="ECO:0000313" key="9">
    <source>
        <dbReference type="Proteomes" id="UP000070544"/>
    </source>
</evidence>
<dbReference type="InterPro" id="IPR002553">
    <property type="entry name" value="Clathrin/coatomer_adapt-like_N"/>
</dbReference>
<dbReference type="Gene3D" id="1.25.10.10">
    <property type="entry name" value="Leucine-rich Repeat Variant"/>
    <property type="match status" value="1"/>
</dbReference>
<dbReference type="STRING" id="1344416.A0A139A4C5"/>
<protein>
    <submittedName>
        <fullName evidence="8">ARM repeat-containing protein</fullName>
    </submittedName>
</protein>
<evidence type="ECO:0000256" key="6">
    <source>
        <dbReference type="SAM" id="MobiDB-lite"/>
    </source>
</evidence>
<comment type="similarity">
    <text evidence="2">Belongs to the adaptor complexes large subunit family.</text>
</comment>
<dbReference type="EMBL" id="KQ965799">
    <property type="protein sequence ID" value="KXS11652.1"/>
    <property type="molecule type" value="Genomic_DNA"/>
</dbReference>
<accession>A0A139A4C5</accession>